<evidence type="ECO:0000256" key="1">
    <source>
        <dbReference type="SAM" id="SignalP"/>
    </source>
</evidence>
<reference evidence="3 4" key="1">
    <citation type="journal article" date="2016" name="Mol. Biol. Evol.">
        <title>Comparative Genomics of Early-Diverging Mushroom-Forming Fungi Provides Insights into the Origins of Lignocellulose Decay Capabilities.</title>
        <authorList>
            <person name="Nagy L.G."/>
            <person name="Riley R."/>
            <person name="Tritt A."/>
            <person name="Adam C."/>
            <person name="Daum C."/>
            <person name="Floudas D."/>
            <person name="Sun H."/>
            <person name="Yadav J.S."/>
            <person name="Pangilinan J."/>
            <person name="Larsson K.H."/>
            <person name="Matsuura K."/>
            <person name="Barry K."/>
            <person name="Labutti K."/>
            <person name="Kuo R."/>
            <person name="Ohm R.A."/>
            <person name="Bhattacharya S.S."/>
            <person name="Shirouzu T."/>
            <person name="Yoshinaga Y."/>
            <person name="Martin F.M."/>
            <person name="Grigoriev I.V."/>
            <person name="Hibbett D.S."/>
        </authorList>
    </citation>
    <scope>NUCLEOTIDE SEQUENCE [LARGE SCALE GENOMIC DNA]</scope>
    <source>
        <strain evidence="3 4">TUFC12733</strain>
    </source>
</reference>
<feature type="chain" id="PRO_5007888049" description="Protein CPL1-like domain-containing protein" evidence="1">
    <location>
        <begin position="24"/>
        <end position="225"/>
    </location>
</feature>
<proteinExistence type="predicted"/>
<sequence length="225" mass="23287">MQSFTSLLLVLGVFASGLLRVVAQNCVDDCYLEFIPATGCPGSADPNAPATPAYLQCVCQGYTVGPLANYLACVQASCNSPGVLSFFQAQCAAFPSGARRRGNQLNLPGSMSCPSHLKACPVPAVDALPPDARDMMEVPRAGGTMLHGECVDIMNDMDSCGGCSSVGEGVQCGEVEGVMETACVAGQCEIYTCRFGYSLSTIKHADGSVETVCKPHTGLASVIGI</sequence>
<protein>
    <recommendedName>
        <fullName evidence="2">Protein CPL1-like domain-containing protein</fullName>
    </recommendedName>
</protein>
<dbReference type="PANTHER" id="PTHR35192:SF2">
    <property type="entry name" value="APPLE DOMAIN-CONTAINING PROTEIN"/>
    <property type="match status" value="1"/>
</dbReference>
<dbReference type="STRING" id="1330018.A0A167I744"/>
<dbReference type="InterPro" id="IPR038955">
    <property type="entry name" value="PriA/CPL1_fungi"/>
</dbReference>
<evidence type="ECO:0000313" key="3">
    <source>
        <dbReference type="EMBL" id="KZO92364.1"/>
    </source>
</evidence>
<gene>
    <name evidence="3" type="ORF">CALVIDRAFT_557602</name>
</gene>
<feature type="domain" description="Protein CPL1-like" evidence="2">
    <location>
        <begin position="149"/>
        <end position="202"/>
    </location>
</feature>
<name>A0A167I744_CALVF</name>
<dbReference type="AlphaFoldDB" id="A0A167I744"/>
<dbReference type="OrthoDB" id="439917at2759"/>
<dbReference type="InterPro" id="IPR048661">
    <property type="entry name" value="CPL1-like"/>
</dbReference>
<dbReference type="PANTHER" id="PTHR35192">
    <property type="entry name" value="PROTEIN, PUTATIVE-RELATED"/>
    <property type="match status" value="1"/>
</dbReference>
<evidence type="ECO:0000259" key="2">
    <source>
        <dbReference type="Pfam" id="PF21671"/>
    </source>
</evidence>
<dbReference type="Pfam" id="PF21671">
    <property type="entry name" value="CPL1-like"/>
    <property type="match status" value="1"/>
</dbReference>
<evidence type="ECO:0000313" key="4">
    <source>
        <dbReference type="Proteomes" id="UP000076738"/>
    </source>
</evidence>
<keyword evidence="4" id="KW-1185">Reference proteome</keyword>
<organism evidence="3 4">
    <name type="scientific">Calocera viscosa (strain TUFC12733)</name>
    <dbReference type="NCBI Taxonomy" id="1330018"/>
    <lineage>
        <taxon>Eukaryota</taxon>
        <taxon>Fungi</taxon>
        <taxon>Dikarya</taxon>
        <taxon>Basidiomycota</taxon>
        <taxon>Agaricomycotina</taxon>
        <taxon>Dacrymycetes</taxon>
        <taxon>Dacrymycetales</taxon>
        <taxon>Dacrymycetaceae</taxon>
        <taxon>Calocera</taxon>
    </lineage>
</organism>
<feature type="signal peptide" evidence="1">
    <location>
        <begin position="1"/>
        <end position="23"/>
    </location>
</feature>
<dbReference type="Proteomes" id="UP000076738">
    <property type="component" value="Unassembled WGS sequence"/>
</dbReference>
<keyword evidence="1" id="KW-0732">Signal</keyword>
<accession>A0A167I744</accession>
<dbReference type="EMBL" id="KV417311">
    <property type="protein sequence ID" value="KZO92364.1"/>
    <property type="molecule type" value="Genomic_DNA"/>
</dbReference>